<comment type="caution">
    <text evidence="1">The sequence shown here is derived from an EMBL/GenBank/DDBJ whole genome shotgun (WGS) entry which is preliminary data.</text>
</comment>
<evidence type="ECO:0000313" key="1">
    <source>
        <dbReference type="EMBL" id="KAI9509864.1"/>
    </source>
</evidence>
<gene>
    <name evidence="1" type="ORF">F5148DRAFT_1282521</name>
</gene>
<dbReference type="Proteomes" id="UP001207468">
    <property type="component" value="Unassembled WGS sequence"/>
</dbReference>
<dbReference type="EMBL" id="JAGFNK010000054">
    <property type="protein sequence ID" value="KAI9509864.1"/>
    <property type="molecule type" value="Genomic_DNA"/>
</dbReference>
<sequence length="357" mass="38311">MDPSSSSIVAAATLEARGVRFDDECVLIPDRQPRSRVPKLLAIAKPASFIFKRKPSQDLPSPDHDAPQPPPTPRSAKHSLNDGNHPPPPIQRRLSLPPPSRSAHHARLHSLPHTPLVTIPLRPCCPDCFSATESAALQGESWTENFTRSARRRRSASTDNRPCPPHLLADSGKTIKWSSESPPIPFHSVVVVDKADHDETGLTDDDPCASDEGSSEMRNRLDLLSVEDGDPVDDILPPLLSRHDPWLSPIPSNNPSADHLPPTSVPTEEVEVDNSLTDGSPAMPFVSPPASPLPETPSSSAFSTPASSPMISSPPRPKERDSSPRIPGSFRIPKGATLMRAGSDILKGVSVLGSGPI</sequence>
<keyword evidence="2" id="KW-1185">Reference proteome</keyword>
<protein>
    <submittedName>
        <fullName evidence="1">Uncharacterized protein</fullName>
    </submittedName>
</protein>
<name>A0ACC0UFM3_9AGAM</name>
<accession>A0ACC0UFM3</accession>
<organism evidence="1 2">
    <name type="scientific">Russula earlei</name>
    <dbReference type="NCBI Taxonomy" id="71964"/>
    <lineage>
        <taxon>Eukaryota</taxon>
        <taxon>Fungi</taxon>
        <taxon>Dikarya</taxon>
        <taxon>Basidiomycota</taxon>
        <taxon>Agaricomycotina</taxon>
        <taxon>Agaricomycetes</taxon>
        <taxon>Russulales</taxon>
        <taxon>Russulaceae</taxon>
        <taxon>Russula</taxon>
    </lineage>
</organism>
<evidence type="ECO:0000313" key="2">
    <source>
        <dbReference type="Proteomes" id="UP001207468"/>
    </source>
</evidence>
<reference evidence="1" key="1">
    <citation type="submission" date="2021-03" db="EMBL/GenBank/DDBJ databases">
        <title>Evolutionary priming and transition to the ectomycorrhizal habit in an iconic lineage of mushroom-forming fungi: is preadaptation a requirement?</title>
        <authorList>
            <consortium name="DOE Joint Genome Institute"/>
            <person name="Looney B.P."/>
            <person name="Miyauchi S."/>
            <person name="Morin E."/>
            <person name="Drula E."/>
            <person name="Courty P.E."/>
            <person name="Chicoki N."/>
            <person name="Fauchery L."/>
            <person name="Kohler A."/>
            <person name="Kuo A."/>
            <person name="LaButti K."/>
            <person name="Pangilinan J."/>
            <person name="Lipzen A."/>
            <person name="Riley R."/>
            <person name="Andreopoulos W."/>
            <person name="He G."/>
            <person name="Johnson J."/>
            <person name="Barry K.W."/>
            <person name="Grigoriev I.V."/>
            <person name="Nagy L."/>
            <person name="Hibbett D."/>
            <person name="Henrissat B."/>
            <person name="Matheny P.B."/>
            <person name="Labbe J."/>
            <person name="Martin A.F."/>
        </authorList>
    </citation>
    <scope>NUCLEOTIDE SEQUENCE</scope>
    <source>
        <strain evidence="1">BPL698</strain>
    </source>
</reference>
<proteinExistence type="predicted"/>